<proteinExistence type="predicted"/>
<evidence type="ECO:0000256" key="1">
    <source>
        <dbReference type="SAM" id="Phobius"/>
    </source>
</evidence>
<reference evidence="2 3" key="1">
    <citation type="journal article" date="2022" name="Nat. Ecol. Evol.">
        <title>A masculinizing supergene underlies an exaggerated male reproductive morph in a spider.</title>
        <authorList>
            <person name="Hendrickx F."/>
            <person name="De Corte Z."/>
            <person name="Sonet G."/>
            <person name="Van Belleghem S.M."/>
            <person name="Kostlbacher S."/>
            <person name="Vangestel C."/>
        </authorList>
    </citation>
    <scope>NUCLEOTIDE SEQUENCE [LARGE SCALE GENOMIC DNA]</scope>
    <source>
        <strain evidence="2">W744_W776</strain>
    </source>
</reference>
<evidence type="ECO:0000313" key="3">
    <source>
        <dbReference type="Proteomes" id="UP000827092"/>
    </source>
</evidence>
<accession>A0AAV6VPP8</accession>
<dbReference type="EMBL" id="JAFNEN010000040">
    <property type="protein sequence ID" value="KAG8198460.1"/>
    <property type="molecule type" value="Genomic_DNA"/>
</dbReference>
<dbReference type="Proteomes" id="UP000827092">
    <property type="component" value="Unassembled WGS sequence"/>
</dbReference>
<keyword evidence="1" id="KW-0812">Transmembrane</keyword>
<sequence>MPHRLFLQICRNNCDIVQCKGHFSTYKPPPSKGLILNEDQRKFEKHLKILGVAIPGILVGHLLTHYGYLEKTPEDDKKNV</sequence>
<name>A0AAV6VPP8_9ARAC</name>
<gene>
    <name evidence="2" type="ORF">JTE90_022194</name>
</gene>
<feature type="transmembrane region" description="Helical" evidence="1">
    <location>
        <begin position="49"/>
        <end position="68"/>
    </location>
</feature>
<keyword evidence="1" id="KW-0472">Membrane</keyword>
<organism evidence="2 3">
    <name type="scientific">Oedothorax gibbosus</name>
    <dbReference type="NCBI Taxonomy" id="931172"/>
    <lineage>
        <taxon>Eukaryota</taxon>
        <taxon>Metazoa</taxon>
        <taxon>Ecdysozoa</taxon>
        <taxon>Arthropoda</taxon>
        <taxon>Chelicerata</taxon>
        <taxon>Arachnida</taxon>
        <taxon>Araneae</taxon>
        <taxon>Araneomorphae</taxon>
        <taxon>Entelegynae</taxon>
        <taxon>Araneoidea</taxon>
        <taxon>Linyphiidae</taxon>
        <taxon>Erigoninae</taxon>
        <taxon>Oedothorax</taxon>
    </lineage>
</organism>
<evidence type="ECO:0000313" key="2">
    <source>
        <dbReference type="EMBL" id="KAG8198460.1"/>
    </source>
</evidence>
<dbReference type="AlphaFoldDB" id="A0AAV6VPP8"/>
<keyword evidence="3" id="KW-1185">Reference proteome</keyword>
<comment type="caution">
    <text evidence="2">The sequence shown here is derived from an EMBL/GenBank/DDBJ whole genome shotgun (WGS) entry which is preliminary data.</text>
</comment>
<protein>
    <submittedName>
        <fullName evidence="2">Uncharacterized protein</fullName>
    </submittedName>
</protein>
<keyword evidence="1" id="KW-1133">Transmembrane helix</keyword>